<sequence length="99" mass="11600">MKKIAIFALLMVSFVVHAEPQMEYRKGGITIELNNSNWTMTGDKSFDKGCFDQKMGRTTIEQRKTYICWFYDVDKGDIVLKFPHTKHFKRISINEFDAV</sequence>
<organism evidence="1 2">
    <name type="scientific">Burkholderia phage vB_BpP_HN02</name>
    <dbReference type="NCBI Taxonomy" id="3116925"/>
    <lineage>
        <taxon>Viruses</taxon>
        <taxon>Duplodnaviria</taxon>
        <taxon>Heunggongvirae</taxon>
        <taxon>Uroviricota</taxon>
        <taxon>Caudoviricetes</taxon>
        <taxon>Schitoviridae</taxon>
    </lineage>
</organism>
<evidence type="ECO:0000313" key="1">
    <source>
        <dbReference type="EMBL" id="WVK89927.1"/>
    </source>
</evidence>
<dbReference type="Proteomes" id="UP001432380">
    <property type="component" value="Segment"/>
</dbReference>
<reference evidence="1" key="1">
    <citation type="submission" date="2024-01" db="EMBL/GenBank/DDBJ databases">
        <authorList>
            <person name="Zhu Q."/>
        </authorList>
    </citation>
    <scope>NUCLEOTIDE SEQUENCE</scope>
</reference>
<dbReference type="EMBL" id="PP079243">
    <property type="protein sequence ID" value="WVK89927.1"/>
    <property type="molecule type" value="Genomic_DNA"/>
</dbReference>
<evidence type="ECO:0000313" key="2">
    <source>
        <dbReference type="Proteomes" id="UP001432380"/>
    </source>
</evidence>
<name>A0AAX4JGU3_9CAUD</name>
<protein>
    <submittedName>
        <fullName evidence="1">Uncharacterized protein</fullName>
    </submittedName>
</protein>
<proteinExistence type="predicted"/>
<accession>A0AAX4JGU3</accession>